<dbReference type="GO" id="GO:0035657">
    <property type="term" value="C:eRF1 methyltransferase complex"/>
    <property type="evidence" value="ECO:0007669"/>
    <property type="project" value="TreeGrafter"/>
</dbReference>
<evidence type="ECO:0000313" key="5">
    <source>
        <dbReference type="Proteomes" id="UP000465112"/>
    </source>
</evidence>
<proteinExistence type="predicted"/>
<dbReference type="PANTHER" id="PTHR45875:SF1">
    <property type="entry name" value="METHYLTRANSFERASE N6AMT1"/>
    <property type="match status" value="1"/>
</dbReference>
<keyword evidence="1" id="KW-0489">Methyltransferase</keyword>
<dbReference type="Proteomes" id="UP000465112">
    <property type="component" value="Chromosome 24"/>
</dbReference>
<gene>
    <name evidence="4" type="ORF">PFLUV_G00271570</name>
</gene>
<dbReference type="AlphaFoldDB" id="A0A6A5DWG7"/>
<accession>A0A6A5DWG7</accession>
<sequence>MSTSRRRRRRTLVNALDALEKDADRLQLMTSGTAPWVERLLPCLSGKVDVLLFNPPYVIPPSEEVGSTGLEAAWAEGER</sequence>
<dbReference type="GO" id="GO:0003676">
    <property type="term" value="F:nucleic acid binding"/>
    <property type="evidence" value="ECO:0007669"/>
    <property type="project" value="InterPro"/>
</dbReference>
<keyword evidence="3" id="KW-0949">S-adenosyl-L-methionine</keyword>
<dbReference type="EMBL" id="VHII01000024">
    <property type="protein sequence ID" value="KAF1371740.1"/>
    <property type="molecule type" value="Genomic_DNA"/>
</dbReference>
<dbReference type="GO" id="GO:0008276">
    <property type="term" value="F:protein methyltransferase activity"/>
    <property type="evidence" value="ECO:0007669"/>
    <property type="project" value="TreeGrafter"/>
</dbReference>
<dbReference type="InterPro" id="IPR002052">
    <property type="entry name" value="DNA_methylase_N6_adenine_CS"/>
</dbReference>
<dbReference type="GO" id="GO:0032259">
    <property type="term" value="P:methylation"/>
    <property type="evidence" value="ECO:0007669"/>
    <property type="project" value="UniProtKB-KW"/>
</dbReference>
<dbReference type="PANTHER" id="PTHR45875">
    <property type="entry name" value="METHYLTRANSFERASE N6AMT1"/>
    <property type="match status" value="1"/>
</dbReference>
<organism evidence="4 5">
    <name type="scientific">Perca fluviatilis</name>
    <name type="common">European perch</name>
    <dbReference type="NCBI Taxonomy" id="8168"/>
    <lineage>
        <taxon>Eukaryota</taxon>
        <taxon>Metazoa</taxon>
        <taxon>Chordata</taxon>
        <taxon>Craniata</taxon>
        <taxon>Vertebrata</taxon>
        <taxon>Euteleostomi</taxon>
        <taxon>Actinopterygii</taxon>
        <taxon>Neopterygii</taxon>
        <taxon>Teleostei</taxon>
        <taxon>Neoteleostei</taxon>
        <taxon>Acanthomorphata</taxon>
        <taxon>Eupercaria</taxon>
        <taxon>Perciformes</taxon>
        <taxon>Percoidei</taxon>
        <taxon>Percidae</taxon>
        <taxon>Percinae</taxon>
        <taxon>Perca</taxon>
    </lineage>
</organism>
<keyword evidence="5" id="KW-1185">Reference proteome</keyword>
<protein>
    <recommendedName>
        <fullName evidence="6">Methyltransferase small domain-containing protein</fullName>
    </recommendedName>
</protein>
<evidence type="ECO:0008006" key="6">
    <source>
        <dbReference type="Google" id="ProtNLM"/>
    </source>
</evidence>
<evidence type="ECO:0000313" key="4">
    <source>
        <dbReference type="EMBL" id="KAF1371740.1"/>
    </source>
</evidence>
<evidence type="ECO:0000256" key="1">
    <source>
        <dbReference type="ARBA" id="ARBA00022603"/>
    </source>
</evidence>
<name>A0A6A5DWG7_PERFL</name>
<dbReference type="PROSITE" id="PS00092">
    <property type="entry name" value="N6_MTASE"/>
    <property type="match status" value="1"/>
</dbReference>
<comment type="caution">
    <text evidence="4">The sequence shown here is derived from an EMBL/GenBank/DDBJ whole genome shotgun (WGS) entry which is preliminary data.</text>
</comment>
<evidence type="ECO:0000256" key="2">
    <source>
        <dbReference type="ARBA" id="ARBA00022679"/>
    </source>
</evidence>
<evidence type="ECO:0000256" key="3">
    <source>
        <dbReference type="ARBA" id="ARBA00022691"/>
    </source>
</evidence>
<dbReference type="GO" id="GO:0008757">
    <property type="term" value="F:S-adenosylmethionine-dependent methyltransferase activity"/>
    <property type="evidence" value="ECO:0007669"/>
    <property type="project" value="TreeGrafter"/>
</dbReference>
<dbReference type="InterPro" id="IPR052190">
    <property type="entry name" value="Euk-Arch_PrmC-MTase"/>
</dbReference>
<reference evidence="4 5" key="1">
    <citation type="submission" date="2019-06" db="EMBL/GenBank/DDBJ databases">
        <title>A chromosome-scale genome assembly of the European perch, Perca fluviatilis.</title>
        <authorList>
            <person name="Roques C."/>
            <person name="Zahm M."/>
            <person name="Cabau C."/>
            <person name="Klopp C."/>
            <person name="Bouchez O."/>
            <person name="Donnadieu C."/>
            <person name="Kuhl H."/>
            <person name="Gislard M."/>
            <person name="Guendouz S."/>
            <person name="Journot L."/>
            <person name="Haffray P."/>
            <person name="Bestin A."/>
            <person name="Morvezen R."/>
            <person name="Feron R."/>
            <person name="Wen M."/>
            <person name="Jouanno E."/>
            <person name="Herpin A."/>
            <person name="Schartl M."/>
            <person name="Postlethwait J."/>
            <person name="Schaerlinger B."/>
            <person name="Chardard D."/>
            <person name="Lecocq T."/>
            <person name="Poncet C."/>
            <person name="Jaffrelo L."/>
            <person name="Lampietro C."/>
            <person name="Guiguen Y."/>
        </authorList>
    </citation>
    <scope>NUCLEOTIDE SEQUENCE [LARGE SCALE GENOMIC DNA]</scope>
    <source>
        <tissue evidence="4">Blood</tissue>
    </source>
</reference>
<keyword evidence="2" id="KW-0808">Transferase</keyword>